<dbReference type="OrthoDB" id="695942at2759"/>
<feature type="region of interest" description="Disordered" evidence="1">
    <location>
        <begin position="152"/>
        <end position="203"/>
    </location>
</feature>
<protein>
    <submittedName>
        <fullName evidence="2 3">Uncharacterized protein</fullName>
    </submittedName>
</protein>
<dbReference type="ExpressionAtlas" id="A0A0Q3FEE7">
    <property type="expression patterns" value="baseline"/>
</dbReference>
<dbReference type="GeneID" id="104583701"/>
<dbReference type="KEGG" id="bdi:104583701"/>
<dbReference type="PANTHER" id="PTHR33890:SF5">
    <property type="entry name" value="OS10G0571000 PROTEIN"/>
    <property type="match status" value="1"/>
</dbReference>
<evidence type="ECO:0000313" key="4">
    <source>
        <dbReference type="Proteomes" id="UP000008810"/>
    </source>
</evidence>
<dbReference type="EnsemblPlants" id="KQJ97975">
    <property type="protein sequence ID" value="KQJ97975"/>
    <property type="gene ID" value="BRADI_3g34420v3"/>
</dbReference>
<proteinExistence type="predicted"/>
<feature type="region of interest" description="Disordered" evidence="1">
    <location>
        <begin position="1"/>
        <end position="59"/>
    </location>
</feature>
<reference evidence="2 3" key="1">
    <citation type="journal article" date="2010" name="Nature">
        <title>Genome sequencing and analysis of the model grass Brachypodium distachyon.</title>
        <authorList>
            <consortium name="International Brachypodium Initiative"/>
        </authorList>
    </citation>
    <scope>NUCLEOTIDE SEQUENCE [LARGE SCALE GENOMIC DNA]</scope>
    <source>
        <strain evidence="2 3">Bd21</strain>
    </source>
</reference>
<feature type="compositionally biased region" description="Polar residues" evidence="1">
    <location>
        <begin position="159"/>
        <end position="195"/>
    </location>
</feature>
<reference evidence="2" key="2">
    <citation type="submission" date="2017-06" db="EMBL/GenBank/DDBJ databases">
        <title>WGS assembly of Brachypodium distachyon.</title>
        <authorList>
            <consortium name="The International Brachypodium Initiative"/>
            <person name="Lucas S."/>
            <person name="Harmon-Smith M."/>
            <person name="Lail K."/>
            <person name="Tice H."/>
            <person name="Grimwood J."/>
            <person name="Bruce D."/>
            <person name="Barry K."/>
            <person name="Shu S."/>
            <person name="Lindquist E."/>
            <person name="Wang M."/>
            <person name="Pitluck S."/>
            <person name="Vogel J.P."/>
            <person name="Garvin D.F."/>
            <person name="Mockler T.C."/>
            <person name="Schmutz J."/>
            <person name="Rokhsar D."/>
            <person name="Bevan M.W."/>
        </authorList>
    </citation>
    <scope>NUCLEOTIDE SEQUENCE</scope>
    <source>
        <strain evidence="2">Bd21</strain>
    </source>
</reference>
<dbReference type="Gramene" id="KQJ97975">
    <property type="protein sequence ID" value="KQJ97975"/>
    <property type="gene ID" value="BRADI_3g34420v3"/>
</dbReference>
<dbReference type="EMBL" id="CM000882">
    <property type="protein sequence ID" value="KQJ97975.1"/>
    <property type="molecule type" value="Genomic_DNA"/>
</dbReference>
<dbReference type="PANTHER" id="PTHR33890">
    <property type="entry name" value="OS10G0571000 PROTEIN"/>
    <property type="match status" value="1"/>
</dbReference>
<dbReference type="AlphaFoldDB" id="A0A0Q3FEE7"/>
<organism evidence="2">
    <name type="scientific">Brachypodium distachyon</name>
    <name type="common">Purple false brome</name>
    <name type="synonym">Trachynia distachya</name>
    <dbReference type="NCBI Taxonomy" id="15368"/>
    <lineage>
        <taxon>Eukaryota</taxon>
        <taxon>Viridiplantae</taxon>
        <taxon>Streptophyta</taxon>
        <taxon>Embryophyta</taxon>
        <taxon>Tracheophyta</taxon>
        <taxon>Spermatophyta</taxon>
        <taxon>Magnoliopsida</taxon>
        <taxon>Liliopsida</taxon>
        <taxon>Poales</taxon>
        <taxon>Poaceae</taxon>
        <taxon>BOP clade</taxon>
        <taxon>Pooideae</taxon>
        <taxon>Stipodae</taxon>
        <taxon>Brachypodieae</taxon>
        <taxon>Brachypodium</taxon>
    </lineage>
</organism>
<evidence type="ECO:0000313" key="2">
    <source>
        <dbReference type="EMBL" id="KQJ97975.1"/>
    </source>
</evidence>
<sequence length="236" mass="26692">MFPITTARLPDRERTRAQADAERSPFRERSAGMISSSMSPAGSRRREHRSGGGRFRAEIEMDRGVSLPRSPEQGFAAAVREPLVRLKRPKYDFEMWDWGYFSWPHDRLDANLEMRDSDPRATFEADRKVIDGFLSRSTLQIEASEGFRSRSTLKRESSNDFQNRSTVQPESGDNFRSQSTLQLESSNGFRSQSTPKLEIDDGMPFGGGALRRWGCAESNPFLLGRGEALLQGPCAY</sequence>
<gene>
    <name evidence="3" type="primary">LOC104583701</name>
    <name evidence="2" type="ORF">BRADI_3g34420v3</name>
</gene>
<name>A0A0Q3FEE7_BRADI</name>
<keyword evidence="4" id="KW-1185">Reference proteome</keyword>
<feature type="compositionally biased region" description="Basic and acidic residues" evidence="1">
    <location>
        <begin position="9"/>
        <end position="30"/>
    </location>
</feature>
<dbReference type="RefSeq" id="XP_010235053.1">
    <property type="nucleotide sequence ID" value="XM_010236751.3"/>
</dbReference>
<accession>A0A0Q3FEE7</accession>
<dbReference type="Proteomes" id="UP000008810">
    <property type="component" value="Chromosome 3"/>
</dbReference>
<reference evidence="3" key="3">
    <citation type="submission" date="2018-08" db="UniProtKB">
        <authorList>
            <consortium name="EnsemblPlants"/>
        </authorList>
    </citation>
    <scope>IDENTIFICATION</scope>
    <source>
        <strain evidence="3">cv. Bd21</strain>
    </source>
</reference>
<evidence type="ECO:0000313" key="3">
    <source>
        <dbReference type="EnsemblPlants" id="KQJ97975"/>
    </source>
</evidence>
<evidence type="ECO:0000256" key="1">
    <source>
        <dbReference type="SAM" id="MobiDB-lite"/>
    </source>
</evidence>